<reference evidence="1" key="1">
    <citation type="journal article" date="2021" name="Sci. Rep.">
        <title>Diploid genomic architecture of Nitzschia inconspicua, an elite biomass production diatom.</title>
        <authorList>
            <person name="Oliver A."/>
            <person name="Podell S."/>
            <person name="Pinowska A."/>
            <person name="Traller J.C."/>
            <person name="Smith S.R."/>
            <person name="McClure R."/>
            <person name="Beliaev A."/>
            <person name="Bohutskyi P."/>
            <person name="Hill E.A."/>
            <person name="Rabines A."/>
            <person name="Zheng H."/>
            <person name="Allen L.Z."/>
            <person name="Kuo A."/>
            <person name="Grigoriev I.V."/>
            <person name="Allen A.E."/>
            <person name="Hazlebeck D."/>
            <person name="Allen E.E."/>
        </authorList>
    </citation>
    <scope>NUCLEOTIDE SEQUENCE</scope>
    <source>
        <strain evidence="1">Hildebrandi</strain>
    </source>
</reference>
<keyword evidence="2" id="KW-1185">Reference proteome</keyword>
<gene>
    <name evidence="1" type="ORF">IV203_023449</name>
</gene>
<name>A0A9K3KDH5_9STRA</name>
<accession>A0A9K3KDH5</accession>
<reference evidence="1" key="2">
    <citation type="submission" date="2021-04" db="EMBL/GenBank/DDBJ databases">
        <authorList>
            <person name="Podell S."/>
        </authorList>
    </citation>
    <scope>NUCLEOTIDE SEQUENCE</scope>
    <source>
        <strain evidence="1">Hildebrandi</strain>
    </source>
</reference>
<dbReference type="EMBL" id="JAGRRH010000026">
    <property type="protein sequence ID" value="KAG7341497.1"/>
    <property type="molecule type" value="Genomic_DNA"/>
</dbReference>
<evidence type="ECO:0000313" key="1">
    <source>
        <dbReference type="EMBL" id="KAG7341497.1"/>
    </source>
</evidence>
<dbReference type="Proteomes" id="UP000693970">
    <property type="component" value="Unassembled WGS sequence"/>
</dbReference>
<dbReference type="AlphaFoldDB" id="A0A9K3KDH5"/>
<evidence type="ECO:0000313" key="2">
    <source>
        <dbReference type="Proteomes" id="UP000693970"/>
    </source>
</evidence>
<organism evidence="1 2">
    <name type="scientific">Nitzschia inconspicua</name>
    <dbReference type="NCBI Taxonomy" id="303405"/>
    <lineage>
        <taxon>Eukaryota</taxon>
        <taxon>Sar</taxon>
        <taxon>Stramenopiles</taxon>
        <taxon>Ochrophyta</taxon>
        <taxon>Bacillariophyta</taxon>
        <taxon>Bacillariophyceae</taxon>
        <taxon>Bacillariophycidae</taxon>
        <taxon>Bacillariales</taxon>
        <taxon>Bacillariaceae</taxon>
        <taxon>Nitzschia</taxon>
    </lineage>
</organism>
<comment type="caution">
    <text evidence="1">The sequence shown here is derived from an EMBL/GenBank/DDBJ whole genome shotgun (WGS) entry which is preliminary data.</text>
</comment>
<proteinExistence type="predicted"/>
<protein>
    <submittedName>
        <fullName evidence="1">Uncharacterized protein</fullName>
    </submittedName>
</protein>
<sequence length="128" mass="15242">MLWQRQLRSKTVAFDETAYKLFKSKHPRAAATKKGETFWDGHPAQTLLKCDIKQQATDLKKGTIARNKLPAEMRDSRPEYKEFKLETFRNHYYREQRALIESVYWQKKRNREGHKKLEENVGKLSSDI</sequence>